<dbReference type="EMBL" id="JAPFFF010000010">
    <property type="protein sequence ID" value="KAK8881167.1"/>
    <property type="molecule type" value="Genomic_DNA"/>
</dbReference>
<sequence>MLLSDVDLNEEEYIYRPVDEIILYKNANRETSRQRIEIIPFHRNDFDFISFLDFTNLISDTFFATPVAEQKDKTSQIYVYDNDLRQTIMNDEAKYTFFIVFGQNMSFIRIFIKNYMSSFDIFKKNDKLVISLKQKKQSSLTAYESFYYNRINTSTLFKQVSKFFSSNKCKNQCIKSYFTSINNFYDSAPRNARFKYKSLKEVLQYCPGLIRVSYQKKMHSESYTIKASEIENPELQNEALPPEDDLDQEELQTQGNESQEVPQRQDNIANREYLPAQHNNTSHEIAQRQDNNASRQCLQAQHNNANHEHLQAQHNNASQEHLQAQHNNASQDYLQMQYNNASQEYLQAQHNNASQEYLQMQYNNASQEYLQAQHNNASQEYLQMQYNNASQDYLQAQHNNASQEYLQAQHNNASQDYLQAQHNNASQEYLQAQHNNASQEYLQAQHNNASQEETQAQHNNANQESSQARDIIAEQEDSQAQDNNTEQEVEQFELQRLSIVFPWVKELINQVQCIELDASFDGISPYVYCVCHAIFNNESIPISITIAPSERSILFNMIFSGIEEICGAVDWTKKCVLSDMGKAIKASCKAFGLWQVFCHRHIIEHFGSHSALGLFVCRLLRCCSYDQYNETRSEIEKELNEYIEERKILKNYSDYFINKENDLRTMLSYTYGDPNSNYYYERWSLWTRKSHCVPRCSNHSEGFHAVINKSLGSKYSFISKISNIINCTLRHVSNYEAKKGSSLMRKRTSMIETSIEKLKKESTIFSLCKERCLCGEDNYWSSLYGTEIPCSHQVLFKAREIIIVIHQKIESTKQSITINQIVIMILEKIKNKSKKALDVNDIFNNDTLKEIKIEKELLNALINKIQSCFEFTQPKFPKFSMNWSDNNIKEAISKDILVFKKSVKKSPHPLFKLSKSDENCWTKNCQTYNQKLAKVSLYETLNEALYIYPEVANPSEFYSICVDNYATFINYNDDKSIIDSIPKFKINCWKAIDLHMKDNRFFK</sequence>
<feature type="compositionally biased region" description="Polar residues" evidence="2">
    <location>
        <begin position="251"/>
        <end position="265"/>
    </location>
</feature>
<evidence type="ECO:0000313" key="4">
    <source>
        <dbReference type="Proteomes" id="UP001470230"/>
    </source>
</evidence>
<evidence type="ECO:0000313" key="3">
    <source>
        <dbReference type="EMBL" id="KAK8881167.1"/>
    </source>
</evidence>
<evidence type="ECO:0000256" key="1">
    <source>
        <dbReference type="SAM" id="Coils"/>
    </source>
</evidence>
<reference evidence="3 4" key="1">
    <citation type="submission" date="2024-04" db="EMBL/GenBank/DDBJ databases">
        <title>Tritrichomonas musculus Genome.</title>
        <authorList>
            <person name="Alves-Ferreira E."/>
            <person name="Grigg M."/>
            <person name="Lorenzi H."/>
            <person name="Galac M."/>
        </authorList>
    </citation>
    <scope>NUCLEOTIDE SEQUENCE [LARGE SCALE GENOMIC DNA]</scope>
    <source>
        <strain evidence="3 4">EAF2021</strain>
    </source>
</reference>
<feature type="region of interest" description="Disordered" evidence="2">
    <location>
        <begin position="225"/>
        <end position="265"/>
    </location>
</feature>
<accession>A0ABR2JQI9</accession>
<dbReference type="SUPFAM" id="SSF52058">
    <property type="entry name" value="L domain-like"/>
    <property type="match status" value="1"/>
</dbReference>
<feature type="region of interest" description="Disordered" evidence="2">
    <location>
        <begin position="445"/>
        <end position="468"/>
    </location>
</feature>
<proteinExistence type="predicted"/>
<comment type="caution">
    <text evidence="3">The sequence shown here is derived from an EMBL/GenBank/DDBJ whole genome shotgun (WGS) entry which is preliminary data.</text>
</comment>
<gene>
    <name evidence="3" type="ORF">M9Y10_003897</name>
</gene>
<name>A0ABR2JQI9_9EUKA</name>
<protein>
    <recommendedName>
        <fullName evidence="5">MULE transposase domain-containing protein</fullName>
    </recommendedName>
</protein>
<feature type="compositionally biased region" description="Acidic residues" evidence="2">
    <location>
        <begin position="241"/>
        <end position="250"/>
    </location>
</feature>
<organism evidence="3 4">
    <name type="scientific">Tritrichomonas musculus</name>
    <dbReference type="NCBI Taxonomy" id="1915356"/>
    <lineage>
        <taxon>Eukaryota</taxon>
        <taxon>Metamonada</taxon>
        <taxon>Parabasalia</taxon>
        <taxon>Tritrichomonadida</taxon>
        <taxon>Tritrichomonadidae</taxon>
        <taxon>Tritrichomonas</taxon>
    </lineage>
</organism>
<keyword evidence="1" id="KW-0175">Coiled coil</keyword>
<evidence type="ECO:0008006" key="5">
    <source>
        <dbReference type="Google" id="ProtNLM"/>
    </source>
</evidence>
<evidence type="ECO:0000256" key="2">
    <source>
        <dbReference type="SAM" id="MobiDB-lite"/>
    </source>
</evidence>
<feature type="coiled-coil region" evidence="1">
    <location>
        <begin position="625"/>
        <end position="652"/>
    </location>
</feature>
<dbReference type="Proteomes" id="UP001470230">
    <property type="component" value="Unassembled WGS sequence"/>
</dbReference>
<keyword evidence="4" id="KW-1185">Reference proteome</keyword>